<feature type="compositionally biased region" description="Polar residues" evidence="1">
    <location>
        <begin position="395"/>
        <end position="422"/>
    </location>
</feature>
<evidence type="ECO:0000256" key="1">
    <source>
        <dbReference type="SAM" id="MobiDB-lite"/>
    </source>
</evidence>
<dbReference type="Proteomes" id="UP000187609">
    <property type="component" value="Unassembled WGS sequence"/>
</dbReference>
<accession>A0A1J6IHH3</accession>
<evidence type="ECO:0000313" key="2">
    <source>
        <dbReference type="EMBL" id="OIT03820.1"/>
    </source>
</evidence>
<dbReference type="Gramene" id="OIT03820">
    <property type="protein sequence ID" value="OIT03820"/>
    <property type="gene ID" value="A4A49_02801"/>
</dbReference>
<name>A0A1J6IHH3_NICAT</name>
<dbReference type="PANTHER" id="PTHR31286">
    <property type="entry name" value="GLYCINE-RICH CELL WALL STRUCTURAL PROTEIN 1.8-LIKE"/>
    <property type="match status" value="1"/>
</dbReference>
<feature type="compositionally biased region" description="Basic and acidic residues" evidence="1">
    <location>
        <begin position="381"/>
        <end position="393"/>
    </location>
</feature>
<organism evidence="2 3">
    <name type="scientific">Nicotiana attenuata</name>
    <name type="common">Coyote tobacco</name>
    <dbReference type="NCBI Taxonomy" id="49451"/>
    <lineage>
        <taxon>Eukaryota</taxon>
        <taxon>Viridiplantae</taxon>
        <taxon>Streptophyta</taxon>
        <taxon>Embryophyta</taxon>
        <taxon>Tracheophyta</taxon>
        <taxon>Spermatophyta</taxon>
        <taxon>Magnoliopsida</taxon>
        <taxon>eudicotyledons</taxon>
        <taxon>Gunneridae</taxon>
        <taxon>Pentapetalae</taxon>
        <taxon>asterids</taxon>
        <taxon>lamiids</taxon>
        <taxon>Solanales</taxon>
        <taxon>Solanaceae</taxon>
        <taxon>Nicotianoideae</taxon>
        <taxon>Nicotianeae</taxon>
        <taxon>Nicotiana</taxon>
    </lineage>
</organism>
<gene>
    <name evidence="2" type="ORF">A4A49_02801</name>
</gene>
<proteinExistence type="predicted"/>
<feature type="region of interest" description="Disordered" evidence="1">
    <location>
        <begin position="373"/>
        <end position="455"/>
    </location>
</feature>
<dbReference type="PANTHER" id="PTHR31286:SF104">
    <property type="entry name" value="PEROXIDASE"/>
    <property type="match status" value="1"/>
</dbReference>
<evidence type="ECO:0000313" key="3">
    <source>
        <dbReference type="Proteomes" id="UP000187609"/>
    </source>
</evidence>
<keyword evidence="3" id="KW-1185">Reference proteome</keyword>
<dbReference type="InterPro" id="IPR040256">
    <property type="entry name" value="At4g02000-like"/>
</dbReference>
<dbReference type="EMBL" id="MJEQ01037187">
    <property type="protein sequence ID" value="OIT03820.1"/>
    <property type="molecule type" value="Genomic_DNA"/>
</dbReference>
<sequence>MLESQTICRTSHKNSVLRNILPKVIGIKANCLLGSLAQRQLLIRCDQYEDYECCLVRAVNYIQHNGKEHQYRVFPWTVGYNPKEETSQAAVWVSLPNLSPELFAHKDLLSIAAAGKPIAIDKETQIRTRPSTTRVKVIVDVLDKLPKKVRLQYLNAKTGHEENQCRRLKGKAVQAVRVCDETVENEHQIVEKLQGDARDFLNAKRAGQQLIEGSQRDKNTRQQVCDDLSKGADATGVRDLVQVEKAGGSRGPVVPDRDMNSKGEAASVYMDLEAGQSGKEVIRASTELNPVTIPVSDRGLAGVTKGPRDRQKSDEFGHQTVNAHMLLSAGQAGAILENKTDAPELNKIVDRVASKIDKPTAANIKSAGLQAGSTDTLNEGVKSDNISDKKDENLTMVSSKTGSPNNTKVQQLEQKQGVINRSSNKRRSLGVKEQATTPKNIEFSNSFDALSNEQE</sequence>
<comment type="caution">
    <text evidence="2">The sequence shown here is derived from an EMBL/GenBank/DDBJ whole genome shotgun (WGS) entry which is preliminary data.</text>
</comment>
<protein>
    <submittedName>
        <fullName evidence="2">Uncharacterized protein</fullName>
    </submittedName>
</protein>
<reference evidence="2" key="1">
    <citation type="submission" date="2016-11" db="EMBL/GenBank/DDBJ databases">
        <title>The genome of Nicotiana attenuata.</title>
        <authorList>
            <person name="Xu S."/>
            <person name="Brockmoeller T."/>
            <person name="Gaquerel E."/>
            <person name="Navarro A."/>
            <person name="Kuhl H."/>
            <person name="Gase K."/>
            <person name="Ling Z."/>
            <person name="Zhou W."/>
            <person name="Kreitzer C."/>
            <person name="Stanke M."/>
            <person name="Tang H."/>
            <person name="Lyons E."/>
            <person name="Pandey P."/>
            <person name="Pandey S.P."/>
            <person name="Timmermann B."/>
            <person name="Baldwin I.T."/>
        </authorList>
    </citation>
    <scope>NUCLEOTIDE SEQUENCE [LARGE SCALE GENOMIC DNA]</scope>
    <source>
        <strain evidence="2">UT</strain>
    </source>
</reference>
<feature type="compositionally biased region" description="Polar residues" evidence="1">
    <location>
        <begin position="434"/>
        <end position="455"/>
    </location>
</feature>
<dbReference type="AlphaFoldDB" id="A0A1J6IHH3"/>